<gene>
    <name evidence="4" type="ORF">FIC82_009600</name>
</gene>
<evidence type="ECO:0000313" key="4">
    <source>
        <dbReference type="EMBL" id="QJW36407.1"/>
    </source>
</evidence>
<feature type="region of interest" description="Disordered" evidence="2">
    <location>
        <begin position="32"/>
        <end position="59"/>
    </location>
</feature>
<dbReference type="InterPro" id="IPR007372">
    <property type="entry name" value="Lipid/polyisoprenoid-bd_YceI"/>
</dbReference>
<organism evidence="4 5">
    <name type="scientific">Cellulosimicrobium protaetiae</name>
    <dbReference type="NCBI Taxonomy" id="2587808"/>
    <lineage>
        <taxon>Bacteria</taxon>
        <taxon>Bacillati</taxon>
        <taxon>Actinomycetota</taxon>
        <taxon>Actinomycetes</taxon>
        <taxon>Micrococcales</taxon>
        <taxon>Promicromonosporaceae</taxon>
        <taxon>Cellulosimicrobium</taxon>
    </lineage>
</organism>
<comment type="similarity">
    <text evidence="1">Belongs to the UPF0312 family.</text>
</comment>
<name>A0A6M5UCX7_9MICO</name>
<sequence length="234" mass="24240">MSRSTRWIIVSVVLALVVVLLAPFVYSEVQDGRTPPPLGLQSPGEGTASAAPAEPGPFDVDGEWVVGPGSEAGFRADVLDAPVDEAVLLGTTSDVTGTFRVRSGELQTASVTVATTSLRTGSAVADRQLQQALESDLYPTTLFSLTSPLDVSELASTTDPVLLEASGALTLRDETEAVTVALEAQRSGDGVLATGAIGVRFSDFGIAVPPSAPVQVRDEGTVEVRLQLVRPATP</sequence>
<dbReference type="Proteomes" id="UP000451354">
    <property type="component" value="Chromosome"/>
</dbReference>
<dbReference type="Gene3D" id="2.40.128.110">
    <property type="entry name" value="Lipid/polyisoprenoid-binding, YceI-like"/>
    <property type="match status" value="1"/>
</dbReference>
<dbReference type="InterPro" id="IPR036761">
    <property type="entry name" value="TTHA0802/YceI-like_sf"/>
</dbReference>
<dbReference type="OrthoDB" id="117810at2"/>
<dbReference type="AlphaFoldDB" id="A0A6M5UCX7"/>
<accession>A0A6M5UCX7</accession>
<dbReference type="EMBL" id="CP052757">
    <property type="protein sequence ID" value="QJW36407.1"/>
    <property type="molecule type" value="Genomic_DNA"/>
</dbReference>
<proteinExistence type="inferred from homology"/>
<feature type="domain" description="Lipid/polyisoprenoid-binding YceI-like" evidence="3">
    <location>
        <begin position="63"/>
        <end position="229"/>
    </location>
</feature>
<dbReference type="PANTHER" id="PTHR34406">
    <property type="entry name" value="PROTEIN YCEI"/>
    <property type="match status" value="1"/>
</dbReference>
<evidence type="ECO:0000313" key="5">
    <source>
        <dbReference type="Proteomes" id="UP000451354"/>
    </source>
</evidence>
<dbReference type="SUPFAM" id="SSF101874">
    <property type="entry name" value="YceI-like"/>
    <property type="match status" value="1"/>
</dbReference>
<evidence type="ECO:0000256" key="1">
    <source>
        <dbReference type="ARBA" id="ARBA00008812"/>
    </source>
</evidence>
<dbReference type="KEGG" id="cprt:FIC82_009600"/>
<dbReference type="SMART" id="SM00867">
    <property type="entry name" value="YceI"/>
    <property type="match status" value="1"/>
</dbReference>
<dbReference type="RefSeq" id="WP_154798401.1">
    <property type="nucleotide sequence ID" value="NZ_CP052757.1"/>
</dbReference>
<reference evidence="4 5" key="1">
    <citation type="journal article" date="2022" name="Int. J. Syst. Evol. Microbiol.">
        <title>Cellulosimicrobium protaetiae sp. nov., isolated from the gut of the larva of Protaetia brevitarsis seulensis.</title>
        <authorList>
            <person name="Le Han H."/>
            <person name="Nguyen T.T.H."/>
            <person name="Li Z."/>
            <person name="Shin N.R."/>
            <person name="Kim S.G."/>
        </authorList>
    </citation>
    <scope>NUCLEOTIDE SEQUENCE [LARGE SCALE GENOMIC DNA]</scope>
    <source>
        <strain evidence="4 5">BI34</strain>
    </source>
</reference>
<dbReference type="Pfam" id="PF04264">
    <property type="entry name" value="YceI"/>
    <property type="match status" value="1"/>
</dbReference>
<evidence type="ECO:0000259" key="3">
    <source>
        <dbReference type="SMART" id="SM00867"/>
    </source>
</evidence>
<keyword evidence="5" id="KW-1185">Reference proteome</keyword>
<dbReference type="PANTHER" id="PTHR34406:SF1">
    <property type="entry name" value="PROTEIN YCEI"/>
    <property type="match status" value="1"/>
</dbReference>
<protein>
    <submittedName>
        <fullName evidence="4">YceI family protein</fullName>
    </submittedName>
</protein>
<evidence type="ECO:0000256" key="2">
    <source>
        <dbReference type="SAM" id="MobiDB-lite"/>
    </source>
</evidence>